<feature type="region of interest" description="Disordered" evidence="6">
    <location>
        <begin position="165"/>
        <end position="200"/>
    </location>
</feature>
<dbReference type="GO" id="GO:0005737">
    <property type="term" value="C:cytoplasm"/>
    <property type="evidence" value="ECO:0007669"/>
    <property type="project" value="UniProtKB-SubCell"/>
</dbReference>
<dbReference type="InterPro" id="IPR011961">
    <property type="entry name" value="RimM"/>
</dbReference>
<dbReference type="SUPFAM" id="SSF50447">
    <property type="entry name" value="Translation proteins"/>
    <property type="match status" value="1"/>
</dbReference>
<evidence type="ECO:0000313" key="9">
    <source>
        <dbReference type="EMBL" id="MDA5401199.1"/>
    </source>
</evidence>
<comment type="domain">
    <text evidence="5">The PRC barrel domain binds ribosomal protein uS19.</text>
</comment>
<dbReference type="InterPro" id="IPR056792">
    <property type="entry name" value="PRC_RimM"/>
</dbReference>
<sequence length="200" mass="21628">MAKDDDRVLMAEIGAPHGLRGEVRAKFYTEDPQTLGSYGPLFDEKGRAFKVLSVRPAKNVVVLRLEGVSGREAAEAMKGTALYISRDSLPDDGLEDDEFFQTDLVGLAVLDDAGKAYGTVTSVHNFGAGDILELADPGKRAVMIPFSETAVCDINWDDGQLIVDPVAAGLDDQGEDEGPGSRRRRPPKHRPATSRKDSRS</sequence>
<dbReference type="SUPFAM" id="SSF50346">
    <property type="entry name" value="PRC-barrel domain"/>
    <property type="match status" value="1"/>
</dbReference>
<evidence type="ECO:0000259" key="7">
    <source>
        <dbReference type="Pfam" id="PF01782"/>
    </source>
</evidence>
<keyword evidence="10" id="KW-1185">Reference proteome</keyword>
<dbReference type="Gene3D" id="2.30.30.240">
    <property type="entry name" value="PRC-barrel domain"/>
    <property type="match status" value="1"/>
</dbReference>
<dbReference type="InterPro" id="IPR036976">
    <property type="entry name" value="RimM_N_sf"/>
</dbReference>
<keyword evidence="4 5" id="KW-0143">Chaperone</keyword>
<reference evidence="9" key="1">
    <citation type="submission" date="2022-11" db="EMBL/GenBank/DDBJ databases">
        <title>Draft genome sequence of Hoeflea poritis E7-10 and Hoeflea prorocentri PM5-8, separated from scleractinian coral Porites lutea and marine dinoflagellate.</title>
        <authorList>
            <person name="Zhang G."/>
            <person name="Wei Q."/>
            <person name="Cai L."/>
        </authorList>
    </citation>
    <scope>NUCLEOTIDE SEQUENCE</scope>
    <source>
        <strain evidence="9">PM5-8</strain>
    </source>
</reference>
<dbReference type="InterPro" id="IPR009000">
    <property type="entry name" value="Transl_B-barrel_sf"/>
</dbReference>
<dbReference type="GO" id="GO:0006364">
    <property type="term" value="P:rRNA processing"/>
    <property type="evidence" value="ECO:0007669"/>
    <property type="project" value="UniProtKB-UniRule"/>
</dbReference>
<dbReference type="GO" id="GO:0042274">
    <property type="term" value="P:ribosomal small subunit biogenesis"/>
    <property type="evidence" value="ECO:0007669"/>
    <property type="project" value="UniProtKB-UniRule"/>
</dbReference>
<evidence type="ECO:0000256" key="1">
    <source>
        <dbReference type="ARBA" id="ARBA00022490"/>
    </source>
</evidence>
<dbReference type="GO" id="GO:0043022">
    <property type="term" value="F:ribosome binding"/>
    <property type="evidence" value="ECO:0007669"/>
    <property type="project" value="InterPro"/>
</dbReference>
<dbReference type="Proteomes" id="UP001151234">
    <property type="component" value="Unassembled WGS sequence"/>
</dbReference>
<dbReference type="EMBL" id="JAPJZI010000002">
    <property type="protein sequence ID" value="MDA5401199.1"/>
    <property type="molecule type" value="Genomic_DNA"/>
</dbReference>
<feature type="compositionally biased region" description="Basic residues" evidence="6">
    <location>
        <begin position="181"/>
        <end position="193"/>
    </location>
</feature>
<keyword evidence="3 5" id="KW-0698">rRNA processing</keyword>
<dbReference type="GO" id="GO:0005840">
    <property type="term" value="C:ribosome"/>
    <property type="evidence" value="ECO:0007669"/>
    <property type="project" value="InterPro"/>
</dbReference>
<comment type="caution">
    <text evidence="9">The sequence shown here is derived from an EMBL/GenBank/DDBJ whole genome shotgun (WGS) entry which is preliminary data.</text>
</comment>
<accession>A0A9X3ZJE9</accession>
<protein>
    <recommendedName>
        <fullName evidence="5">Ribosome maturation factor RimM</fullName>
    </recommendedName>
</protein>
<evidence type="ECO:0000256" key="2">
    <source>
        <dbReference type="ARBA" id="ARBA00022517"/>
    </source>
</evidence>
<dbReference type="Pfam" id="PF24986">
    <property type="entry name" value="PRC_RimM"/>
    <property type="match status" value="1"/>
</dbReference>
<gene>
    <name evidence="5 9" type="primary">rimM</name>
    <name evidence="9" type="ORF">OQ273_21685</name>
</gene>
<organism evidence="9 10">
    <name type="scientific">Hoeflea prorocentri</name>
    <dbReference type="NCBI Taxonomy" id="1922333"/>
    <lineage>
        <taxon>Bacteria</taxon>
        <taxon>Pseudomonadati</taxon>
        <taxon>Pseudomonadota</taxon>
        <taxon>Alphaproteobacteria</taxon>
        <taxon>Hyphomicrobiales</taxon>
        <taxon>Rhizobiaceae</taxon>
        <taxon>Hoeflea</taxon>
    </lineage>
</organism>
<evidence type="ECO:0000313" key="10">
    <source>
        <dbReference type="Proteomes" id="UP001151234"/>
    </source>
</evidence>
<keyword evidence="1 5" id="KW-0963">Cytoplasm</keyword>
<proteinExistence type="inferred from homology"/>
<comment type="similarity">
    <text evidence="5">Belongs to the RimM family.</text>
</comment>
<evidence type="ECO:0000259" key="8">
    <source>
        <dbReference type="Pfam" id="PF24986"/>
    </source>
</evidence>
<feature type="domain" description="RimM N-terminal" evidence="7">
    <location>
        <begin position="10"/>
        <end position="87"/>
    </location>
</feature>
<evidence type="ECO:0000256" key="4">
    <source>
        <dbReference type="ARBA" id="ARBA00023186"/>
    </source>
</evidence>
<comment type="function">
    <text evidence="5">An accessory protein needed during the final step in the assembly of 30S ribosomal subunit, possibly for assembly of the head region. Essential for efficient processing of 16S rRNA. May be needed both before and after RbfA during the maturation of 16S rRNA. It has affinity for free ribosomal 30S subunits but not for 70S ribosomes.</text>
</comment>
<dbReference type="Pfam" id="PF01782">
    <property type="entry name" value="RimM"/>
    <property type="match status" value="1"/>
</dbReference>
<dbReference type="Gene3D" id="2.40.30.60">
    <property type="entry name" value="RimM"/>
    <property type="match status" value="1"/>
</dbReference>
<dbReference type="HAMAP" id="MF_00014">
    <property type="entry name" value="Ribosome_mat_RimM"/>
    <property type="match status" value="1"/>
</dbReference>
<evidence type="ECO:0000256" key="5">
    <source>
        <dbReference type="HAMAP-Rule" id="MF_00014"/>
    </source>
</evidence>
<dbReference type="PANTHER" id="PTHR33692">
    <property type="entry name" value="RIBOSOME MATURATION FACTOR RIMM"/>
    <property type="match status" value="1"/>
</dbReference>
<evidence type="ECO:0000256" key="3">
    <source>
        <dbReference type="ARBA" id="ARBA00022552"/>
    </source>
</evidence>
<evidence type="ECO:0000256" key="6">
    <source>
        <dbReference type="SAM" id="MobiDB-lite"/>
    </source>
</evidence>
<comment type="subcellular location">
    <subcellularLocation>
        <location evidence="5">Cytoplasm</location>
    </subcellularLocation>
</comment>
<dbReference type="RefSeq" id="WP_267993194.1">
    <property type="nucleotide sequence ID" value="NZ_JAPJZI010000002.1"/>
</dbReference>
<dbReference type="NCBIfam" id="TIGR02273">
    <property type="entry name" value="16S_RimM"/>
    <property type="match status" value="1"/>
</dbReference>
<dbReference type="InterPro" id="IPR011033">
    <property type="entry name" value="PRC_barrel-like_sf"/>
</dbReference>
<dbReference type="AlphaFoldDB" id="A0A9X3ZJE9"/>
<comment type="subunit">
    <text evidence="5">Binds ribosomal protein uS19.</text>
</comment>
<dbReference type="PANTHER" id="PTHR33692:SF1">
    <property type="entry name" value="RIBOSOME MATURATION FACTOR RIMM"/>
    <property type="match status" value="1"/>
</dbReference>
<feature type="domain" description="Ribosome maturation factor RimM PRC barrel" evidence="8">
    <location>
        <begin position="102"/>
        <end position="165"/>
    </location>
</feature>
<keyword evidence="2 5" id="KW-0690">Ribosome biogenesis</keyword>
<dbReference type="InterPro" id="IPR002676">
    <property type="entry name" value="RimM_N"/>
</dbReference>
<name>A0A9X3ZJE9_9HYPH</name>